<feature type="transmembrane region" description="Helical" evidence="9">
    <location>
        <begin position="255"/>
        <end position="281"/>
    </location>
</feature>
<gene>
    <name evidence="9 11" type="primary">lnt</name>
    <name evidence="11" type="ORF">AACH06_09670</name>
</gene>
<dbReference type="PANTHER" id="PTHR38686:SF1">
    <property type="entry name" value="APOLIPOPROTEIN N-ACYLTRANSFERASE"/>
    <property type="match status" value="1"/>
</dbReference>
<dbReference type="InterPro" id="IPR004563">
    <property type="entry name" value="Apolipo_AcylTrfase"/>
</dbReference>
<organism evidence="11 12">
    <name type="scientific">Ideonella lacteola</name>
    <dbReference type="NCBI Taxonomy" id="2984193"/>
    <lineage>
        <taxon>Bacteria</taxon>
        <taxon>Pseudomonadati</taxon>
        <taxon>Pseudomonadota</taxon>
        <taxon>Betaproteobacteria</taxon>
        <taxon>Burkholderiales</taxon>
        <taxon>Sphaerotilaceae</taxon>
        <taxon>Ideonella</taxon>
    </lineage>
</organism>
<dbReference type="HAMAP" id="MF_01148">
    <property type="entry name" value="Lnt"/>
    <property type="match status" value="1"/>
</dbReference>
<dbReference type="PROSITE" id="PS50263">
    <property type="entry name" value="CN_HYDROLASE"/>
    <property type="match status" value="1"/>
</dbReference>
<keyword evidence="12" id="KW-1185">Reference proteome</keyword>
<comment type="similarity">
    <text evidence="2 9">Belongs to the CN hydrolase family. Apolipoprotein N-acyltransferase subfamily.</text>
</comment>
<dbReference type="GO" id="GO:0016746">
    <property type="term" value="F:acyltransferase activity"/>
    <property type="evidence" value="ECO:0007669"/>
    <property type="project" value="UniProtKB-KW"/>
</dbReference>
<dbReference type="EC" id="2.3.1.269" evidence="9"/>
<name>A0ABU9BMU6_9BURK</name>
<accession>A0ABU9BMU6</accession>
<evidence type="ECO:0000259" key="10">
    <source>
        <dbReference type="PROSITE" id="PS50263"/>
    </source>
</evidence>
<evidence type="ECO:0000256" key="4">
    <source>
        <dbReference type="ARBA" id="ARBA00022679"/>
    </source>
</evidence>
<proteinExistence type="inferred from homology"/>
<dbReference type="SUPFAM" id="SSF56317">
    <property type="entry name" value="Carbon-nitrogen hydrolase"/>
    <property type="match status" value="1"/>
</dbReference>
<evidence type="ECO:0000256" key="8">
    <source>
        <dbReference type="ARBA" id="ARBA00023315"/>
    </source>
</evidence>
<dbReference type="PANTHER" id="PTHR38686">
    <property type="entry name" value="APOLIPOPROTEIN N-ACYLTRANSFERASE"/>
    <property type="match status" value="1"/>
</dbReference>
<comment type="catalytic activity">
    <reaction evidence="9">
        <text>N-terminal S-1,2-diacyl-sn-glyceryl-L-cysteinyl-[lipoprotein] + a glycerophospholipid = N-acyl-S-1,2-diacyl-sn-glyceryl-L-cysteinyl-[lipoprotein] + a 2-acyl-sn-glycero-3-phospholipid + H(+)</text>
        <dbReference type="Rhea" id="RHEA:48228"/>
        <dbReference type="Rhea" id="RHEA-COMP:14681"/>
        <dbReference type="Rhea" id="RHEA-COMP:14684"/>
        <dbReference type="ChEBI" id="CHEBI:15378"/>
        <dbReference type="ChEBI" id="CHEBI:136912"/>
        <dbReference type="ChEBI" id="CHEBI:140656"/>
        <dbReference type="ChEBI" id="CHEBI:140657"/>
        <dbReference type="ChEBI" id="CHEBI:140660"/>
        <dbReference type="EC" id="2.3.1.269"/>
    </reaction>
</comment>
<evidence type="ECO:0000256" key="3">
    <source>
        <dbReference type="ARBA" id="ARBA00022475"/>
    </source>
</evidence>
<feature type="transmembrane region" description="Helical" evidence="9">
    <location>
        <begin position="177"/>
        <end position="205"/>
    </location>
</feature>
<feature type="transmembrane region" description="Helical" evidence="9">
    <location>
        <begin position="293"/>
        <end position="314"/>
    </location>
</feature>
<keyword evidence="5 9" id="KW-0812">Transmembrane</keyword>
<reference evidence="11 12" key="1">
    <citation type="submission" date="2024-04" db="EMBL/GenBank/DDBJ databases">
        <title>Novel species of the genus Ideonella isolated from streams.</title>
        <authorList>
            <person name="Lu H."/>
        </authorList>
    </citation>
    <scope>NUCLEOTIDE SEQUENCE [LARGE SCALE GENOMIC DNA]</scope>
    <source>
        <strain evidence="11 12">DXS29W</strain>
    </source>
</reference>
<comment type="pathway">
    <text evidence="9">Protein modification; lipoprotein biosynthesis (N-acyl transfer).</text>
</comment>
<dbReference type="Pfam" id="PF00795">
    <property type="entry name" value="CN_hydrolase"/>
    <property type="match status" value="1"/>
</dbReference>
<sequence>MGPRRRLPAKDERRGAIRTIRVPSVSVHPQVQLKLLLDVIVSTKHRPPLVPGLEPHEWPRDTRRAFSWVESNKPRPRVPRRMLARAPHPPPPRCRPSWVGLAAWAGGAVVGLCCSESRAWPACLLALLLINVLIISSAHVSVKRAVGTVALATLGWHLAASWWVVLAVHENDEWTLMWQGLVLAVMVLAQVLWFSLTWWLLHAAWQRSASPTPAKAAFVWCVAFATADVLRQLGWSGNPYGSLGIALIDVPGVDTIVPLIGAQGVAWVAMALTCVIALLLLRDSKASSLWPQVAALCATLLGAAGLAQATPYVMSSSAAADQSALDIVVMQPRILGRGPWSAQLRDSALTSLFEVIQQSPAGTLVITPESYMQEHPPSQAVGLWGELLSRVREAQVQVLVGMPYLWRESDTPLRLNAAVHVTPDRLGIYAKERLVPGAEYMPLQKWLGPIYRRALDKEGESEQPAPAELTAPLYVQGVDVGASICYELGFALTMADRARRAALLVNMSLDGWIPSAIFRHQMLTVARARALESGRWLLRVTDTGGSVLVDHLGHVVPPTRTQGDVATFDQVRPREGHTLYNTVCEWMAMAPLLVAGAMLVHALVRGALRFRMIRRSPT</sequence>
<evidence type="ECO:0000256" key="7">
    <source>
        <dbReference type="ARBA" id="ARBA00023136"/>
    </source>
</evidence>
<dbReference type="NCBIfam" id="TIGR00546">
    <property type="entry name" value="lnt"/>
    <property type="match status" value="1"/>
</dbReference>
<comment type="subcellular location">
    <subcellularLocation>
        <location evidence="1 9">Cell membrane</location>
        <topology evidence="1 9">Multi-pass membrane protein</topology>
    </subcellularLocation>
</comment>
<feature type="transmembrane region" description="Helical" evidence="9">
    <location>
        <begin position="145"/>
        <end position="165"/>
    </location>
</feature>
<keyword evidence="3 9" id="KW-1003">Cell membrane</keyword>
<keyword evidence="7 9" id="KW-0472">Membrane</keyword>
<dbReference type="EMBL" id="JBBUTG010000004">
    <property type="protein sequence ID" value="MEK8031081.1"/>
    <property type="molecule type" value="Genomic_DNA"/>
</dbReference>
<evidence type="ECO:0000256" key="2">
    <source>
        <dbReference type="ARBA" id="ARBA00010065"/>
    </source>
</evidence>
<keyword evidence="4 9" id="KW-0808">Transferase</keyword>
<dbReference type="Pfam" id="PF20154">
    <property type="entry name" value="LNT_N"/>
    <property type="match status" value="1"/>
</dbReference>
<keyword evidence="8 9" id="KW-0012">Acyltransferase</keyword>
<evidence type="ECO:0000313" key="11">
    <source>
        <dbReference type="EMBL" id="MEK8031081.1"/>
    </source>
</evidence>
<evidence type="ECO:0000256" key="6">
    <source>
        <dbReference type="ARBA" id="ARBA00022989"/>
    </source>
</evidence>
<comment type="caution">
    <text evidence="11">The sequence shown here is derived from an EMBL/GenBank/DDBJ whole genome shotgun (WGS) entry which is preliminary data.</text>
</comment>
<dbReference type="InterPro" id="IPR036526">
    <property type="entry name" value="C-N_Hydrolase_sf"/>
</dbReference>
<dbReference type="InterPro" id="IPR045378">
    <property type="entry name" value="LNT_N"/>
</dbReference>
<keyword evidence="6 9" id="KW-1133">Transmembrane helix</keyword>
<comment type="function">
    <text evidence="9">Catalyzes the phospholipid dependent N-acylation of the N-terminal cysteine of apolipoprotein, the last step in lipoprotein maturation.</text>
</comment>
<feature type="domain" description="CN hydrolase" evidence="10">
    <location>
        <begin position="330"/>
        <end position="573"/>
    </location>
</feature>
<evidence type="ECO:0000313" key="12">
    <source>
        <dbReference type="Proteomes" id="UP001371218"/>
    </source>
</evidence>
<evidence type="ECO:0000256" key="1">
    <source>
        <dbReference type="ARBA" id="ARBA00004651"/>
    </source>
</evidence>
<feature type="transmembrane region" description="Helical" evidence="9">
    <location>
        <begin position="119"/>
        <end position="138"/>
    </location>
</feature>
<evidence type="ECO:0000256" key="5">
    <source>
        <dbReference type="ARBA" id="ARBA00022692"/>
    </source>
</evidence>
<feature type="transmembrane region" description="Helical" evidence="9">
    <location>
        <begin position="586"/>
        <end position="608"/>
    </location>
</feature>
<dbReference type="Proteomes" id="UP001371218">
    <property type="component" value="Unassembled WGS sequence"/>
</dbReference>
<evidence type="ECO:0000256" key="9">
    <source>
        <dbReference type="HAMAP-Rule" id="MF_01148"/>
    </source>
</evidence>
<protein>
    <recommendedName>
        <fullName evidence="9">Apolipoprotein N-acyltransferase</fullName>
        <shortName evidence="9">ALP N-acyltransferase</shortName>
        <ecNumber evidence="9">2.3.1.269</ecNumber>
    </recommendedName>
</protein>
<dbReference type="Gene3D" id="3.60.110.10">
    <property type="entry name" value="Carbon-nitrogen hydrolase"/>
    <property type="match status" value="1"/>
</dbReference>
<dbReference type="RefSeq" id="WP_341425443.1">
    <property type="nucleotide sequence ID" value="NZ_JBBUTG010000004.1"/>
</dbReference>
<dbReference type="InterPro" id="IPR003010">
    <property type="entry name" value="C-N_Hydrolase"/>
</dbReference>